<dbReference type="Proteomes" id="UP001428817">
    <property type="component" value="Unassembled WGS sequence"/>
</dbReference>
<dbReference type="EMBL" id="BAABJP010000001">
    <property type="protein sequence ID" value="GAA5144893.1"/>
    <property type="molecule type" value="Genomic_DNA"/>
</dbReference>
<gene>
    <name evidence="1" type="ORF">GCM10023321_01960</name>
</gene>
<protein>
    <submittedName>
        <fullName evidence="1">Uncharacterized protein</fullName>
    </submittedName>
</protein>
<keyword evidence="2" id="KW-1185">Reference proteome</keyword>
<accession>A0ABP9PEK7</accession>
<dbReference type="Pfam" id="PF12079">
    <property type="entry name" value="DUF3558"/>
    <property type="match status" value="1"/>
</dbReference>
<sequence length="146" mass="15406">MDGIDPCTLVTSGLLAELGVGTEQRRRKPNTVQTSASSCEWSDTSARPILTLEVWVVPDRPVTDYIAEEGAEVTTVAGFPALDSESGGFDPDEACMVRVDVAAGQGIWAGLTSEYGKLPGASHELMCRKAHVAAEGVMRALLARTG</sequence>
<reference evidence="2" key="1">
    <citation type="journal article" date="2019" name="Int. J. Syst. Evol. Microbiol.">
        <title>The Global Catalogue of Microorganisms (GCM) 10K type strain sequencing project: providing services to taxonomists for standard genome sequencing and annotation.</title>
        <authorList>
            <consortium name="The Broad Institute Genomics Platform"/>
            <consortium name="The Broad Institute Genome Sequencing Center for Infectious Disease"/>
            <person name="Wu L."/>
            <person name="Ma J."/>
        </authorList>
    </citation>
    <scope>NUCLEOTIDE SEQUENCE [LARGE SCALE GENOMIC DNA]</scope>
    <source>
        <strain evidence="2">JCM 18303</strain>
    </source>
</reference>
<comment type="caution">
    <text evidence="1">The sequence shown here is derived from an EMBL/GenBank/DDBJ whole genome shotgun (WGS) entry which is preliminary data.</text>
</comment>
<evidence type="ECO:0000313" key="2">
    <source>
        <dbReference type="Proteomes" id="UP001428817"/>
    </source>
</evidence>
<organism evidence="1 2">
    <name type="scientific">Pseudonocardia eucalypti</name>
    <dbReference type="NCBI Taxonomy" id="648755"/>
    <lineage>
        <taxon>Bacteria</taxon>
        <taxon>Bacillati</taxon>
        <taxon>Actinomycetota</taxon>
        <taxon>Actinomycetes</taxon>
        <taxon>Pseudonocardiales</taxon>
        <taxon>Pseudonocardiaceae</taxon>
        <taxon>Pseudonocardia</taxon>
    </lineage>
</organism>
<evidence type="ECO:0000313" key="1">
    <source>
        <dbReference type="EMBL" id="GAA5144893.1"/>
    </source>
</evidence>
<proteinExistence type="predicted"/>
<dbReference type="InterPro" id="IPR024520">
    <property type="entry name" value="DUF3558"/>
</dbReference>
<name>A0ABP9PEK7_9PSEU</name>